<dbReference type="Proteomes" id="UP000054047">
    <property type="component" value="Unassembled WGS sequence"/>
</dbReference>
<evidence type="ECO:0000313" key="2">
    <source>
        <dbReference type="Proteomes" id="UP000054047"/>
    </source>
</evidence>
<gene>
    <name evidence="1" type="ORF">ANCDUO_04025</name>
</gene>
<keyword evidence="2" id="KW-1185">Reference proteome</keyword>
<protein>
    <submittedName>
        <fullName evidence="1">Uncharacterized protein</fullName>
    </submittedName>
</protein>
<sequence>MVSNLHSLPGSSEALPRVTGIKPGEEQLGLIDAERLQQCDLLLILVQKAPAENQQVASTRIPSAAVLRQTRMKYLLVFLLVTSAQADWWDSFTDTIAGGFMNAAKWIKETASPTIREKFDSAKASLQDPETHKTIREWISEKADKASEFANQEIIPELQKIYQAAKAAAEAEKSTTERSIDLPQD</sequence>
<evidence type="ECO:0000313" key="1">
    <source>
        <dbReference type="EMBL" id="KIH65651.1"/>
    </source>
</evidence>
<organism evidence="1 2">
    <name type="scientific">Ancylostoma duodenale</name>
    <dbReference type="NCBI Taxonomy" id="51022"/>
    <lineage>
        <taxon>Eukaryota</taxon>
        <taxon>Metazoa</taxon>
        <taxon>Ecdysozoa</taxon>
        <taxon>Nematoda</taxon>
        <taxon>Chromadorea</taxon>
        <taxon>Rhabditida</taxon>
        <taxon>Rhabditina</taxon>
        <taxon>Rhabditomorpha</taxon>
        <taxon>Strongyloidea</taxon>
        <taxon>Ancylostomatidae</taxon>
        <taxon>Ancylostomatinae</taxon>
        <taxon>Ancylostoma</taxon>
    </lineage>
</organism>
<name>A0A0C2H837_9BILA</name>
<dbReference type="AlphaFoldDB" id="A0A0C2H837"/>
<reference evidence="1 2" key="1">
    <citation type="submission" date="2013-12" db="EMBL/GenBank/DDBJ databases">
        <title>Draft genome of the parsitic nematode Ancylostoma duodenale.</title>
        <authorList>
            <person name="Mitreva M."/>
        </authorList>
    </citation>
    <scope>NUCLEOTIDE SEQUENCE [LARGE SCALE GENOMIC DNA]</scope>
    <source>
        <strain evidence="1 2">Zhejiang</strain>
    </source>
</reference>
<proteinExistence type="predicted"/>
<dbReference type="OrthoDB" id="5811174at2759"/>
<dbReference type="EMBL" id="KN727450">
    <property type="protein sequence ID" value="KIH65651.1"/>
    <property type="molecule type" value="Genomic_DNA"/>
</dbReference>
<accession>A0A0C2H837</accession>